<accession>A0A8J2VIN6</accession>
<organism evidence="6 7">
    <name type="scientific">Agaricicola taiwanensis</name>
    <dbReference type="NCBI Taxonomy" id="591372"/>
    <lineage>
        <taxon>Bacteria</taxon>
        <taxon>Pseudomonadati</taxon>
        <taxon>Pseudomonadota</taxon>
        <taxon>Alphaproteobacteria</taxon>
        <taxon>Rhodobacterales</taxon>
        <taxon>Paracoccaceae</taxon>
        <taxon>Agaricicola</taxon>
    </lineage>
</organism>
<feature type="transmembrane region" description="Helical" evidence="5">
    <location>
        <begin position="183"/>
        <end position="204"/>
    </location>
</feature>
<comment type="subcellular location">
    <subcellularLocation>
        <location evidence="5">Cell membrane</location>
        <topology evidence="5">Multi-pass membrane protein</topology>
    </subcellularLocation>
    <subcellularLocation>
        <location evidence="1">Membrane</location>
        <topology evidence="1">Multi-pass membrane protein</topology>
    </subcellularLocation>
</comment>
<feature type="transmembrane region" description="Helical" evidence="5">
    <location>
        <begin position="15"/>
        <end position="35"/>
    </location>
</feature>
<dbReference type="RefSeq" id="WP_188408132.1">
    <property type="nucleotide sequence ID" value="NZ_BMCP01000001.1"/>
</dbReference>
<keyword evidence="2 5" id="KW-0812">Transmembrane</keyword>
<evidence type="ECO:0000256" key="1">
    <source>
        <dbReference type="ARBA" id="ARBA00004141"/>
    </source>
</evidence>
<feature type="transmembrane region" description="Helical" evidence="5">
    <location>
        <begin position="210"/>
        <end position="228"/>
    </location>
</feature>
<dbReference type="GO" id="GO:0005886">
    <property type="term" value="C:plasma membrane"/>
    <property type="evidence" value="ECO:0007669"/>
    <property type="project" value="UniProtKB-SubCell"/>
</dbReference>
<protein>
    <recommendedName>
        <fullName evidence="5">Probable membrane transporter protein</fullName>
    </recommendedName>
</protein>
<gene>
    <name evidence="6" type="ORF">GCM10007276_05140</name>
</gene>
<dbReference type="Proteomes" id="UP000602745">
    <property type="component" value="Unassembled WGS sequence"/>
</dbReference>
<keyword evidence="3 5" id="KW-1133">Transmembrane helix</keyword>
<evidence type="ECO:0000256" key="5">
    <source>
        <dbReference type="RuleBase" id="RU363041"/>
    </source>
</evidence>
<comment type="similarity">
    <text evidence="5">Belongs to the 4-toluene sulfonate uptake permease (TSUP) (TC 2.A.102) family.</text>
</comment>
<evidence type="ECO:0000256" key="3">
    <source>
        <dbReference type="ARBA" id="ARBA00022989"/>
    </source>
</evidence>
<reference evidence="6" key="1">
    <citation type="journal article" date="2014" name="Int. J. Syst. Evol. Microbiol.">
        <title>Complete genome sequence of Corynebacterium casei LMG S-19264T (=DSM 44701T), isolated from a smear-ripened cheese.</title>
        <authorList>
            <consortium name="US DOE Joint Genome Institute (JGI-PGF)"/>
            <person name="Walter F."/>
            <person name="Albersmeier A."/>
            <person name="Kalinowski J."/>
            <person name="Ruckert C."/>
        </authorList>
    </citation>
    <scope>NUCLEOTIDE SEQUENCE</scope>
    <source>
        <strain evidence="6">CCM 7684</strain>
    </source>
</reference>
<feature type="transmembrane region" description="Helical" evidence="5">
    <location>
        <begin position="83"/>
        <end position="103"/>
    </location>
</feature>
<proteinExistence type="inferred from homology"/>
<evidence type="ECO:0000256" key="2">
    <source>
        <dbReference type="ARBA" id="ARBA00022692"/>
    </source>
</evidence>
<keyword evidence="7" id="KW-1185">Reference proteome</keyword>
<dbReference type="InterPro" id="IPR002781">
    <property type="entry name" value="TM_pro_TauE-like"/>
</dbReference>
<name>A0A8J2VIN6_9RHOB</name>
<dbReference type="EMBL" id="BMCP01000001">
    <property type="protein sequence ID" value="GGE30934.1"/>
    <property type="molecule type" value="Genomic_DNA"/>
</dbReference>
<evidence type="ECO:0000256" key="4">
    <source>
        <dbReference type="ARBA" id="ARBA00023136"/>
    </source>
</evidence>
<reference evidence="6" key="2">
    <citation type="submission" date="2020-09" db="EMBL/GenBank/DDBJ databases">
        <authorList>
            <person name="Sun Q."/>
            <person name="Sedlacek I."/>
        </authorList>
    </citation>
    <scope>NUCLEOTIDE SEQUENCE</scope>
    <source>
        <strain evidence="6">CCM 7684</strain>
    </source>
</reference>
<evidence type="ECO:0000313" key="6">
    <source>
        <dbReference type="EMBL" id="GGE30934.1"/>
    </source>
</evidence>
<keyword evidence="5" id="KW-1003">Cell membrane</keyword>
<comment type="caution">
    <text evidence="6">The sequence shown here is derived from an EMBL/GenBank/DDBJ whole genome shotgun (WGS) entry which is preliminary data.</text>
</comment>
<feature type="transmembrane region" description="Helical" evidence="5">
    <location>
        <begin position="150"/>
        <end position="171"/>
    </location>
</feature>
<feature type="transmembrane region" description="Helical" evidence="5">
    <location>
        <begin position="240"/>
        <end position="261"/>
    </location>
</feature>
<evidence type="ECO:0000313" key="7">
    <source>
        <dbReference type="Proteomes" id="UP000602745"/>
    </source>
</evidence>
<feature type="transmembrane region" description="Helical" evidence="5">
    <location>
        <begin position="42"/>
        <end position="63"/>
    </location>
</feature>
<dbReference type="Pfam" id="PF01925">
    <property type="entry name" value="TauE"/>
    <property type="match status" value="1"/>
</dbReference>
<keyword evidence="4 5" id="KW-0472">Membrane</keyword>
<sequence length="263" mass="27688">MVQIFGVTAFEGATLIQVLSLVVIFGAAFFVKGVFGYGAVPLLIVAGSFVVGPHHAVLLAAVTNVMSHIQFIPDGLRYGRRDVVLRLTIVLVPSIAVGVLIFARISGGALSVLAGAVILASVLIDARGWLEPLRPLVEKHVRIVSPVFGLVAGLISGVIGAGSISFISLFLKFFAPDRETFRGTLILVTAVVLVWRVCMLAIAGEIGLQIVTEALLLLGPGLITGLVGRRVSKRLSDRTFFTAFQVVLCCGAVVLLFRGAMGG</sequence>
<dbReference type="AlphaFoldDB" id="A0A8J2VIN6"/>